<dbReference type="EMBL" id="CYTW01000007">
    <property type="protein sequence ID" value="CUK14103.1"/>
    <property type="molecule type" value="Genomic_DNA"/>
</dbReference>
<dbReference type="InterPro" id="IPR051680">
    <property type="entry name" value="ATP-dep_Glu-Cys_Ligase-2"/>
</dbReference>
<gene>
    <name evidence="2" type="ORF">PH7735_03872</name>
</gene>
<dbReference type="PANTHER" id="PTHR34595:SF7">
    <property type="entry name" value="SLL1039 PROTEIN"/>
    <property type="match status" value="1"/>
</dbReference>
<evidence type="ECO:0000313" key="3">
    <source>
        <dbReference type="Proteomes" id="UP000051870"/>
    </source>
</evidence>
<dbReference type="STRING" id="1715693.PH7735_03872"/>
<evidence type="ECO:0000313" key="2">
    <source>
        <dbReference type="EMBL" id="CUK14103.1"/>
    </source>
</evidence>
<dbReference type="PANTHER" id="PTHR34595">
    <property type="entry name" value="BLR5612 PROTEIN"/>
    <property type="match status" value="1"/>
</dbReference>
<dbReference type="RefSeq" id="WP_306341235.1">
    <property type="nucleotide sequence ID" value="NZ_CYTW01000007.1"/>
</dbReference>
<dbReference type="Pfam" id="PF04168">
    <property type="entry name" value="Alpha-E"/>
    <property type="match status" value="1"/>
</dbReference>
<evidence type="ECO:0000259" key="1">
    <source>
        <dbReference type="Pfam" id="PF04168"/>
    </source>
</evidence>
<name>A0A0P1IHY6_9RHOB</name>
<dbReference type="InterPro" id="IPR007296">
    <property type="entry name" value="DUF403"/>
</dbReference>
<reference evidence="3" key="1">
    <citation type="submission" date="2015-09" db="EMBL/GenBank/DDBJ databases">
        <authorList>
            <person name="Rodrigo-Torres Lidia"/>
            <person name="Arahal R.David."/>
        </authorList>
    </citation>
    <scope>NUCLEOTIDE SEQUENCE [LARGE SCALE GENOMIC DNA]</scope>
    <source>
        <strain evidence="3">CECT 7735</strain>
    </source>
</reference>
<sequence>MMLGKTAGGLYWMFRNLERAENTARLLEAGWRMALTRANSGSNEWQSIVTTAGMRPTYEQKYDDYTAHQVINFLLRDKDNPSSVMATIDLARSNARMVRTALSSEVWEATNECWMALKAELARPVNESTLHDVLATIRYRTSVVRGALHGTMLRNDIFSFSRLGTFVERADNTARILDVKYYVLLPSAAFVGTSIDNAQWEVILRSVSAERSYRWLHAGETTPLGIADFMIFDERQPRSLAFCYRKIGQQLQQLELEYRSDHESHALAQSICNRMSENTVDTIFQDGLHEFLGDFIKDTTQLSRLIETDFRFYG</sequence>
<feature type="domain" description="DUF403" evidence="1">
    <location>
        <begin position="2"/>
        <end position="310"/>
    </location>
</feature>
<protein>
    <recommendedName>
        <fullName evidence="1">DUF403 domain-containing protein</fullName>
    </recommendedName>
</protein>
<keyword evidence="3" id="KW-1185">Reference proteome</keyword>
<organism evidence="2 3">
    <name type="scientific">Shimia thalassica</name>
    <dbReference type="NCBI Taxonomy" id="1715693"/>
    <lineage>
        <taxon>Bacteria</taxon>
        <taxon>Pseudomonadati</taxon>
        <taxon>Pseudomonadota</taxon>
        <taxon>Alphaproteobacteria</taxon>
        <taxon>Rhodobacterales</taxon>
        <taxon>Roseobacteraceae</taxon>
    </lineage>
</organism>
<dbReference type="Proteomes" id="UP000051870">
    <property type="component" value="Unassembled WGS sequence"/>
</dbReference>
<dbReference type="GeneID" id="83882840"/>
<dbReference type="AlphaFoldDB" id="A0A0P1IHY6"/>
<accession>A0A0P1IHY6</accession>
<proteinExistence type="predicted"/>